<dbReference type="Gene3D" id="3.90.70.10">
    <property type="entry name" value="Cysteine proteinases"/>
    <property type="match status" value="1"/>
</dbReference>
<dbReference type="AlphaFoldDB" id="A0A0F6MQJ5"/>
<organism evidence="2">
    <name type="scientific">Treponema denticola OTK</name>
    <dbReference type="NCBI Taxonomy" id="999434"/>
    <lineage>
        <taxon>Bacteria</taxon>
        <taxon>Pseudomonadati</taxon>
        <taxon>Spirochaetota</taxon>
        <taxon>Spirochaetia</taxon>
        <taxon>Spirochaetales</taxon>
        <taxon>Treponemataceae</taxon>
        <taxon>Treponema</taxon>
    </lineage>
</organism>
<dbReference type="RefSeq" id="WP_002691052.1">
    <property type="nucleotide sequence ID" value="NZ_CM001797.1"/>
</dbReference>
<protein>
    <recommendedName>
        <fullName evidence="1">Peptidase C39-like domain-containing protein</fullName>
    </recommendedName>
</protein>
<comment type="caution">
    <text evidence="2">The sequence shown here is derived from an EMBL/GenBank/DDBJ whole genome shotgun (WGS) entry which is preliminary data.</text>
</comment>
<sequence length="220" mass="25627">MEILMRIQKRFLFFFLALIPLAVLIASLGRVFPSVGLNTKENHRQKNILVMSEIYYRQTFNNCAPYSAMAAINIITKKEIDPELLAKETGWRIKNNLTMPQGLIQVLHKHKIKTKEKVLSCCSDNEKINWIKNTVDEGKPIILLIKIKKVLHYATVIGYDEKGFILYDSLQEKTKSNPRKTIKDKPQYYGNRYYEYSGLIKLWDKGGYKIFFKNWALVCG</sequence>
<dbReference type="PATRIC" id="fig|999434.4.peg.698"/>
<dbReference type="EMBL" id="AGDY01000004">
    <property type="protein sequence ID" value="EMB23532.1"/>
    <property type="molecule type" value="Genomic_DNA"/>
</dbReference>
<evidence type="ECO:0000259" key="1">
    <source>
        <dbReference type="Pfam" id="PF13529"/>
    </source>
</evidence>
<proteinExistence type="predicted"/>
<name>A0A0F6MQJ5_TREDN</name>
<dbReference type="HOGENOM" id="CLU_111161_0_0_12"/>
<dbReference type="Proteomes" id="UP000011701">
    <property type="component" value="Chromosome"/>
</dbReference>
<dbReference type="Pfam" id="PF13529">
    <property type="entry name" value="Peptidase_C39_2"/>
    <property type="match status" value="1"/>
</dbReference>
<evidence type="ECO:0000313" key="2">
    <source>
        <dbReference type="EMBL" id="EMB23532.1"/>
    </source>
</evidence>
<gene>
    <name evidence="2" type="ORF">HMPREF9723_00670</name>
</gene>
<dbReference type="InterPro" id="IPR039564">
    <property type="entry name" value="Peptidase_C39-like"/>
</dbReference>
<feature type="domain" description="Peptidase C39-like" evidence="1">
    <location>
        <begin position="55"/>
        <end position="169"/>
    </location>
</feature>
<reference evidence="2" key="1">
    <citation type="submission" date="2012-01" db="EMBL/GenBank/DDBJ databases">
        <title>The Genome Sequence of Treponema denticola OTK.</title>
        <authorList>
            <consortium name="The Broad Institute Genome Sequencing Platform"/>
            <person name="Earl A."/>
            <person name="Ward D."/>
            <person name="Feldgarden M."/>
            <person name="Gevers D."/>
            <person name="Blanton J.M."/>
            <person name="Fenno C.J."/>
            <person name="Baranova O.V."/>
            <person name="Mathney J."/>
            <person name="Dewhirst F.E."/>
            <person name="Izard J."/>
            <person name="Young S.K."/>
            <person name="Zeng Q."/>
            <person name="Gargeya S."/>
            <person name="Fitzgerald M."/>
            <person name="Haas B."/>
            <person name="Abouelleil A."/>
            <person name="Alvarado L."/>
            <person name="Arachchi H.M."/>
            <person name="Berlin A."/>
            <person name="Chapman S.B."/>
            <person name="Gearin G."/>
            <person name="Goldberg J."/>
            <person name="Griggs A."/>
            <person name="Gujja S."/>
            <person name="Hansen M."/>
            <person name="Heiman D."/>
            <person name="Howarth C."/>
            <person name="Larimer J."/>
            <person name="Lui A."/>
            <person name="MacDonald P.J.P."/>
            <person name="McCowen C."/>
            <person name="Montmayeur A."/>
            <person name="Murphy C."/>
            <person name="Neiman D."/>
            <person name="Pearson M."/>
            <person name="Priest M."/>
            <person name="Roberts A."/>
            <person name="Saif S."/>
            <person name="Shea T."/>
            <person name="Sisk P."/>
            <person name="Stolte C."/>
            <person name="Sykes S."/>
            <person name="Wortman J."/>
            <person name="Nusbaum C."/>
            <person name="Birren B."/>
        </authorList>
    </citation>
    <scope>NUCLEOTIDE SEQUENCE [LARGE SCALE GENOMIC DNA]</scope>
    <source>
        <strain evidence="2">OTK</strain>
    </source>
</reference>
<accession>A0A0F6MQJ5</accession>